<dbReference type="GO" id="GO:0003677">
    <property type="term" value="F:DNA binding"/>
    <property type="evidence" value="ECO:0007669"/>
    <property type="project" value="UniProtKB-KW"/>
</dbReference>
<accession>A0A4U9XLC0</accession>
<evidence type="ECO:0000313" key="12">
    <source>
        <dbReference type="EMBL" id="VTS14164.1"/>
    </source>
</evidence>
<evidence type="ECO:0000259" key="11">
    <source>
        <dbReference type="PROSITE" id="PS50110"/>
    </source>
</evidence>
<reference evidence="12 13" key="1">
    <citation type="submission" date="2019-05" db="EMBL/GenBank/DDBJ databases">
        <authorList>
            <consortium name="Pathogen Informatics"/>
        </authorList>
    </citation>
    <scope>NUCLEOTIDE SEQUENCE [LARGE SCALE GENOMIC DNA]</scope>
    <source>
        <strain evidence="12 13">NCTC5386</strain>
    </source>
</reference>
<keyword evidence="6 9" id="KW-0238">DNA-binding</keyword>
<dbReference type="RefSeq" id="WP_077323289.1">
    <property type="nucleotide sequence ID" value="NZ_CABEHT010000001.1"/>
</dbReference>
<proteinExistence type="predicted"/>
<dbReference type="CDD" id="cd19925">
    <property type="entry name" value="REC_citrate_TCS"/>
    <property type="match status" value="1"/>
</dbReference>
<sequence length="235" mass="27347">MNVLIIEDDPMVDFIHRNYLEKINQFDSILSSSTIEDAKEKCHHFKIDLVLLDIHIKDGNGLHFLEYLRQEHHNCEVIIISAANDGKNIKLGFHLGIVDYLIKPFTYERFKESIDLFLAQFKRLNQSTLQQEHIDSLKINNKEVSPQNRQALLLEKGLSHTTMQLVLNTIDTLADHFTIQDITKKSHLSHVSVRKYISFLEENSYLLSDQIYTKVGRPYRVYHKNPSPTASFNLN</sequence>
<evidence type="ECO:0000256" key="8">
    <source>
        <dbReference type="ARBA" id="ARBA00023163"/>
    </source>
</evidence>
<keyword evidence="2 9" id="KW-0963">Cytoplasm</keyword>
<dbReference type="GO" id="GO:0000156">
    <property type="term" value="F:phosphorelay response regulator activity"/>
    <property type="evidence" value="ECO:0007669"/>
    <property type="project" value="TreeGrafter"/>
</dbReference>
<evidence type="ECO:0000256" key="5">
    <source>
        <dbReference type="ARBA" id="ARBA00023015"/>
    </source>
</evidence>
<evidence type="ECO:0000256" key="3">
    <source>
        <dbReference type="ARBA" id="ARBA00022553"/>
    </source>
</evidence>
<dbReference type="PIRSF" id="PIRSF006171">
    <property type="entry name" value="RR_citrat_malat"/>
    <property type="match status" value="1"/>
</dbReference>
<keyword evidence="7 9" id="KW-0010">Activator</keyword>
<dbReference type="PROSITE" id="PS50110">
    <property type="entry name" value="RESPONSE_REGULATORY"/>
    <property type="match status" value="1"/>
</dbReference>
<organism evidence="12 13">
    <name type="scientific">Streptococcus pseudoporcinus</name>
    <dbReference type="NCBI Taxonomy" id="361101"/>
    <lineage>
        <taxon>Bacteria</taxon>
        <taxon>Bacillati</taxon>
        <taxon>Bacillota</taxon>
        <taxon>Bacilli</taxon>
        <taxon>Lactobacillales</taxon>
        <taxon>Streptococcaceae</taxon>
        <taxon>Streptococcus</taxon>
    </lineage>
</organism>
<feature type="modified residue" description="4-aspartylphosphate" evidence="10">
    <location>
        <position position="53"/>
    </location>
</feature>
<dbReference type="SMART" id="SM00448">
    <property type="entry name" value="REC"/>
    <property type="match status" value="1"/>
</dbReference>
<dbReference type="GO" id="GO:0005737">
    <property type="term" value="C:cytoplasm"/>
    <property type="evidence" value="ECO:0007669"/>
    <property type="project" value="UniProtKB-SubCell"/>
</dbReference>
<evidence type="ECO:0000313" key="13">
    <source>
        <dbReference type="Proteomes" id="UP000394068"/>
    </source>
</evidence>
<protein>
    <recommendedName>
        <fullName evidence="9">Transcriptional regulatory protein</fullName>
    </recommendedName>
</protein>
<dbReference type="InterPro" id="IPR011006">
    <property type="entry name" value="CheY-like_superfamily"/>
</dbReference>
<dbReference type="Pfam" id="PF00072">
    <property type="entry name" value="Response_reg"/>
    <property type="match status" value="1"/>
</dbReference>
<evidence type="ECO:0000256" key="1">
    <source>
        <dbReference type="ARBA" id="ARBA00004496"/>
    </source>
</evidence>
<comment type="subcellular location">
    <subcellularLocation>
        <location evidence="1 9">Cytoplasm</location>
    </subcellularLocation>
</comment>
<dbReference type="Proteomes" id="UP000394068">
    <property type="component" value="Unassembled WGS sequence"/>
</dbReference>
<keyword evidence="4 9" id="KW-0902">Two-component regulatory system</keyword>
<keyword evidence="8 9" id="KW-0804">Transcription</keyword>
<dbReference type="EMBL" id="CABEHT010000001">
    <property type="protein sequence ID" value="VTS14164.1"/>
    <property type="molecule type" value="Genomic_DNA"/>
</dbReference>
<evidence type="ECO:0000256" key="2">
    <source>
        <dbReference type="ARBA" id="ARBA00022490"/>
    </source>
</evidence>
<keyword evidence="3 10" id="KW-0597">Phosphoprotein</keyword>
<dbReference type="InterPro" id="IPR001789">
    <property type="entry name" value="Sig_transdc_resp-reg_receiver"/>
</dbReference>
<evidence type="ECO:0000256" key="6">
    <source>
        <dbReference type="ARBA" id="ARBA00023125"/>
    </source>
</evidence>
<dbReference type="SUPFAM" id="SSF52172">
    <property type="entry name" value="CheY-like"/>
    <property type="match status" value="1"/>
</dbReference>
<dbReference type="InterPro" id="IPR024187">
    <property type="entry name" value="Sig_transdc_resp-reg_cit/mal"/>
</dbReference>
<gene>
    <name evidence="12" type="primary">dcuR</name>
    <name evidence="12" type="ORF">NCTC5386_01174</name>
</gene>
<dbReference type="InterPro" id="IPR051271">
    <property type="entry name" value="2C-system_Tx_regulators"/>
</dbReference>
<evidence type="ECO:0000256" key="9">
    <source>
        <dbReference type="PIRNR" id="PIRNR006171"/>
    </source>
</evidence>
<evidence type="ECO:0000256" key="10">
    <source>
        <dbReference type="PROSITE-ProRule" id="PRU00169"/>
    </source>
</evidence>
<keyword evidence="5 9" id="KW-0805">Transcription regulation</keyword>
<dbReference type="PANTHER" id="PTHR45526:SF1">
    <property type="entry name" value="TRANSCRIPTIONAL REGULATORY PROTEIN DCUR-RELATED"/>
    <property type="match status" value="1"/>
</dbReference>
<dbReference type="GO" id="GO:0003700">
    <property type="term" value="F:DNA-binding transcription factor activity"/>
    <property type="evidence" value="ECO:0007669"/>
    <property type="project" value="InterPro"/>
</dbReference>
<evidence type="ECO:0000256" key="4">
    <source>
        <dbReference type="ARBA" id="ARBA00023012"/>
    </source>
</evidence>
<dbReference type="Gene3D" id="3.40.50.2300">
    <property type="match status" value="1"/>
</dbReference>
<feature type="domain" description="Response regulatory" evidence="11">
    <location>
        <begin position="2"/>
        <end position="118"/>
    </location>
</feature>
<dbReference type="PANTHER" id="PTHR45526">
    <property type="entry name" value="TRANSCRIPTIONAL REGULATORY PROTEIN DPIA"/>
    <property type="match status" value="1"/>
</dbReference>
<name>A0A4U9XLC0_9STRE</name>
<evidence type="ECO:0000256" key="7">
    <source>
        <dbReference type="ARBA" id="ARBA00023159"/>
    </source>
</evidence>
<dbReference type="AlphaFoldDB" id="A0A4U9XLC0"/>